<reference evidence="5 6" key="1">
    <citation type="journal article" date="2014" name="Int. J. Syst. Evol. Microbiol.">
        <title>Complete genome sequence of Corynebacterium casei LMG S-19264T (=DSM 44701T), isolated from a smear-ripened cheese.</title>
        <authorList>
            <consortium name="US DOE Joint Genome Institute (JGI-PGF)"/>
            <person name="Walter F."/>
            <person name="Albersmeier A."/>
            <person name="Kalinowski J."/>
            <person name="Ruckert C."/>
        </authorList>
    </citation>
    <scope>NUCLEOTIDE SEQUENCE [LARGE SCALE GENOMIC DNA]</scope>
    <source>
        <strain evidence="5 6">NBRC 110095</strain>
    </source>
</reference>
<dbReference type="HAMAP" id="MF_00434">
    <property type="entry name" value="Pterin_4_alpha"/>
    <property type="match status" value="1"/>
</dbReference>
<dbReference type="GO" id="GO:0006729">
    <property type="term" value="P:tetrahydrobiopterin biosynthetic process"/>
    <property type="evidence" value="ECO:0007669"/>
    <property type="project" value="InterPro"/>
</dbReference>
<comment type="similarity">
    <text evidence="2 4">Belongs to the pterin-4-alpha-carbinolamine dehydratase family.</text>
</comment>
<evidence type="ECO:0000313" key="6">
    <source>
        <dbReference type="Proteomes" id="UP001156870"/>
    </source>
</evidence>
<dbReference type="InterPro" id="IPR036428">
    <property type="entry name" value="PCD_sf"/>
</dbReference>
<dbReference type="RefSeq" id="WP_232592535.1">
    <property type="nucleotide sequence ID" value="NZ_BSPD01000085.1"/>
</dbReference>
<dbReference type="Proteomes" id="UP001156870">
    <property type="component" value="Unassembled WGS sequence"/>
</dbReference>
<gene>
    <name evidence="5" type="ORF">GCM10007877_33300</name>
</gene>
<comment type="catalytic activity">
    <reaction evidence="1 4">
        <text>(4aS,6R)-4a-hydroxy-L-erythro-5,6,7,8-tetrahydrobiopterin = (6R)-L-erythro-6,7-dihydrobiopterin + H2O</text>
        <dbReference type="Rhea" id="RHEA:11920"/>
        <dbReference type="ChEBI" id="CHEBI:15377"/>
        <dbReference type="ChEBI" id="CHEBI:15642"/>
        <dbReference type="ChEBI" id="CHEBI:43120"/>
        <dbReference type="EC" id="4.2.1.96"/>
    </reaction>
</comment>
<dbReference type="EMBL" id="BSPD01000085">
    <property type="protein sequence ID" value="GLS27611.1"/>
    <property type="molecule type" value="Genomic_DNA"/>
</dbReference>
<evidence type="ECO:0000313" key="5">
    <source>
        <dbReference type="EMBL" id="GLS27611.1"/>
    </source>
</evidence>
<evidence type="ECO:0000256" key="2">
    <source>
        <dbReference type="ARBA" id="ARBA00006472"/>
    </source>
</evidence>
<name>A0AA37TC71_9GAMM</name>
<organism evidence="5 6">
    <name type="scientific">Marinibactrum halimedae</name>
    <dbReference type="NCBI Taxonomy" id="1444977"/>
    <lineage>
        <taxon>Bacteria</taxon>
        <taxon>Pseudomonadati</taxon>
        <taxon>Pseudomonadota</taxon>
        <taxon>Gammaproteobacteria</taxon>
        <taxon>Cellvibrionales</taxon>
        <taxon>Cellvibrionaceae</taxon>
        <taxon>Marinibactrum</taxon>
    </lineage>
</organism>
<dbReference type="SUPFAM" id="SSF55248">
    <property type="entry name" value="PCD-like"/>
    <property type="match status" value="1"/>
</dbReference>
<dbReference type="CDD" id="cd00913">
    <property type="entry name" value="PCD_DCoH_subfamily_a"/>
    <property type="match status" value="1"/>
</dbReference>
<protein>
    <recommendedName>
        <fullName evidence="4">Putative pterin-4-alpha-carbinolamine dehydratase</fullName>
        <shortName evidence="4">PHS</shortName>
        <ecNumber evidence="4">4.2.1.96</ecNumber>
    </recommendedName>
    <alternativeName>
        <fullName evidence="4">4-alpha-hydroxy-tetrahydropterin dehydratase</fullName>
    </alternativeName>
    <alternativeName>
        <fullName evidence="4">Pterin carbinolamine dehydratase</fullName>
        <shortName evidence="4">PCD</shortName>
    </alternativeName>
</protein>
<dbReference type="PANTHER" id="PTHR42805:SF1">
    <property type="entry name" value="PTERIN-4-ALPHA-CARBINOLAMINE DEHYDRATASE-RELATED"/>
    <property type="match status" value="1"/>
</dbReference>
<proteinExistence type="inferred from homology"/>
<dbReference type="Gene3D" id="3.30.1360.20">
    <property type="entry name" value="Transcriptional coactivator/pterin dehydratase"/>
    <property type="match status" value="1"/>
</dbReference>
<dbReference type="PANTHER" id="PTHR42805">
    <property type="entry name" value="PTERIN-4-ALPHA-CARBINOLAMINE DEHYDRATASE-RELATED"/>
    <property type="match status" value="1"/>
</dbReference>
<evidence type="ECO:0000256" key="1">
    <source>
        <dbReference type="ARBA" id="ARBA00001554"/>
    </source>
</evidence>
<dbReference type="Pfam" id="PF01329">
    <property type="entry name" value="Pterin_4a"/>
    <property type="match status" value="1"/>
</dbReference>
<keyword evidence="3 4" id="KW-0456">Lyase</keyword>
<accession>A0AA37TC71</accession>
<dbReference type="NCBIfam" id="NF002016">
    <property type="entry name" value="PRK00823.1-1"/>
    <property type="match status" value="1"/>
</dbReference>
<comment type="caution">
    <text evidence="5">The sequence shown here is derived from an EMBL/GenBank/DDBJ whole genome shotgun (WGS) entry which is preliminary data.</text>
</comment>
<dbReference type="InterPro" id="IPR001533">
    <property type="entry name" value="Pterin_deHydtase"/>
</dbReference>
<dbReference type="EC" id="4.2.1.96" evidence="4"/>
<dbReference type="InterPro" id="IPR050376">
    <property type="entry name" value="Pterin-4-alpha-carb_dehyd"/>
</dbReference>
<evidence type="ECO:0000256" key="4">
    <source>
        <dbReference type="HAMAP-Rule" id="MF_00434"/>
    </source>
</evidence>
<sequence length="122" mass="13482">MASPDSTQDTPVCDLADQACEACKVGAPLVEGDEAQRLLAELPGWEVVTLDGVEQLKKEYTFKNFRLALELTNKIGALAEEYKHHPGILTEWGKVTVTWWTHKIGGLHKNDFIMAAKTDSVT</sequence>
<keyword evidence="6" id="KW-1185">Reference proteome</keyword>
<dbReference type="GO" id="GO:0008124">
    <property type="term" value="F:4-alpha-hydroxytetrahydrobiopterin dehydratase activity"/>
    <property type="evidence" value="ECO:0007669"/>
    <property type="project" value="UniProtKB-UniRule"/>
</dbReference>
<evidence type="ECO:0000256" key="3">
    <source>
        <dbReference type="ARBA" id="ARBA00023239"/>
    </source>
</evidence>
<dbReference type="AlphaFoldDB" id="A0AA37TC71"/>